<name>A0A2P2NJS7_RHIMU</name>
<sequence>MEISLSLPPLPYRIFPVTCILAIQKTATMIAVGIVKRQIDHKMEVTKT</sequence>
<accession>A0A2P2NJS7</accession>
<reference evidence="2" key="1">
    <citation type="submission" date="2018-02" db="EMBL/GenBank/DDBJ databases">
        <title>Rhizophora mucronata_Transcriptome.</title>
        <authorList>
            <person name="Meera S.P."/>
            <person name="Sreeshan A."/>
            <person name="Augustine A."/>
        </authorList>
    </citation>
    <scope>NUCLEOTIDE SEQUENCE</scope>
    <source>
        <tissue evidence="2">Leaf</tissue>
    </source>
</reference>
<protein>
    <submittedName>
        <fullName evidence="2">Uncharacterized protein</fullName>
    </submittedName>
</protein>
<feature type="transmembrane region" description="Helical" evidence="1">
    <location>
        <begin position="12"/>
        <end position="35"/>
    </location>
</feature>
<organism evidence="2">
    <name type="scientific">Rhizophora mucronata</name>
    <name type="common">Asiatic mangrove</name>
    <dbReference type="NCBI Taxonomy" id="61149"/>
    <lineage>
        <taxon>Eukaryota</taxon>
        <taxon>Viridiplantae</taxon>
        <taxon>Streptophyta</taxon>
        <taxon>Embryophyta</taxon>
        <taxon>Tracheophyta</taxon>
        <taxon>Spermatophyta</taxon>
        <taxon>Magnoliopsida</taxon>
        <taxon>eudicotyledons</taxon>
        <taxon>Gunneridae</taxon>
        <taxon>Pentapetalae</taxon>
        <taxon>rosids</taxon>
        <taxon>fabids</taxon>
        <taxon>Malpighiales</taxon>
        <taxon>Rhizophoraceae</taxon>
        <taxon>Rhizophora</taxon>
    </lineage>
</organism>
<evidence type="ECO:0000313" key="2">
    <source>
        <dbReference type="EMBL" id="MBX42717.1"/>
    </source>
</evidence>
<keyword evidence="1" id="KW-0812">Transmembrane</keyword>
<keyword evidence="1" id="KW-0472">Membrane</keyword>
<proteinExistence type="predicted"/>
<dbReference type="AlphaFoldDB" id="A0A2P2NJS7"/>
<dbReference type="EMBL" id="GGEC01062233">
    <property type="protein sequence ID" value="MBX42717.1"/>
    <property type="molecule type" value="Transcribed_RNA"/>
</dbReference>
<keyword evidence="1" id="KW-1133">Transmembrane helix</keyword>
<evidence type="ECO:0000256" key="1">
    <source>
        <dbReference type="SAM" id="Phobius"/>
    </source>
</evidence>